<feature type="modified residue" description="4-aspartylphosphate" evidence="2">
    <location>
        <position position="53"/>
    </location>
</feature>
<dbReference type="CDD" id="cd00156">
    <property type="entry name" value="REC"/>
    <property type="match status" value="1"/>
</dbReference>
<dbReference type="Pfam" id="PF00072">
    <property type="entry name" value="Response_reg"/>
    <property type="match status" value="1"/>
</dbReference>
<name>A0A545TIA0_9GAMM</name>
<reference evidence="4 5" key="1">
    <citation type="submission" date="2019-06" db="EMBL/GenBank/DDBJ databases">
        <title>Draft genome of Aliikangiella marina GYP-15.</title>
        <authorList>
            <person name="Wang G."/>
        </authorList>
    </citation>
    <scope>NUCLEOTIDE SEQUENCE [LARGE SCALE GENOMIC DNA]</scope>
    <source>
        <strain evidence="4 5">GYP-15</strain>
    </source>
</reference>
<dbReference type="EMBL" id="VIKR01000001">
    <property type="protein sequence ID" value="TQV76945.1"/>
    <property type="molecule type" value="Genomic_DNA"/>
</dbReference>
<feature type="domain" description="Response regulatory" evidence="3">
    <location>
        <begin position="4"/>
        <end position="120"/>
    </location>
</feature>
<keyword evidence="5" id="KW-1185">Reference proteome</keyword>
<organism evidence="4 5">
    <name type="scientific">Aliikangiella marina</name>
    <dbReference type="NCBI Taxonomy" id="1712262"/>
    <lineage>
        <taxon>Bacteria</taxon>
        <taxon>Pseudomonadati</taxon>
        <taxon>Pseudomonadota</taxon>
        <taxon>Gammaproteobacteria</taxon>
        <taxon>Oceanospirillales</taxon>
        <taxon>Pleioneaceae</taxon>
        <taxon>Aliikangiella</taxon>
    </lineage>
</organism>
<protein>
    <submittedName>
        <fullName evidence="4">Response regulator</fullName>
    </submittedName>
</protein>
<dbReference type="PANTHER" id="PTHR44591:SF24">
    <property type="entry name" value="PROTEIN-GLUTAMATE METHYLESTERASE_PROTEIN-GLUTAMINE GLUTAMINASE 1"/>
    <property type="match status" value="1"/>
</dbReference>
<keyword evidence="1 2" id="KW-0597">Phosphoprotein</keyword>
<dbReference type="OrthoDB" id="236568at2"/>
<sequence>MIKSALIVDDSRLACRVMANMLEPLNIRSFSVYSAEEAIDYLQNNKPDIIFLDHTMPGMDGLETIKVIKNNPLTATIPVMMYTAKHGEVYVSQARALGAVDVLPKGLEKELLINALEKLGMVNGEKEQLAKTENPAKPKPIVNEELPATEPGLKSEKRPSWQIFWRQRLEPYLKKQRVKQSEELYQLTRQQTRLIHREIHQTLENFEHALAHRMESHNDFVASLDQLAGQKKRGWLIGVVGVIFAVQAILFWQLSSINETNQALVAAQAKIVERQEQSNDLFNQLNLKLAALNMNQDAAEEGVPSLVLVDFDGRYIADVYPMNLDKGEFQGVTETGYQFVVNSKSQVGEPLSERFYLTENCLGDKFVNYTSSQILRDVDGSLWYIDKHSQPSQININSKMTSQGDCVSMNDEVMELSLLKQNVAVETAIDDQKPLKLVFR</sequence>
<evidence type="ECO:0000256" key="1">
    <source>
        <dbReference type="ARBA" id="ARBA00022553"/>
    </source>
</evidence>
<evidence type="ECO:0000313" key="5">
    <source>
        <dbReference type="Proteomes" id="UP000317839"/>
    </source>
</evidence>
<dbReference type="PROSITE" id="PS50110">
    <property type="entry name" value="RESPONSE_REGULATORY"/>
    <property type="match status" value="1"/>
</dbReference>
<dbReference type="InterPro" id="IPR001789">
    <property type="entry name" value="Sig_transdc_resp-reg_receiver"/>
</dbReference>
<proteinExistence type="predicted"/>
<dbReference type="InterPro" id="IPR050595">
    <property type="entry name" value="Bact_response_regulator"/>
</dbReference>
<dbReference type="Proteomes" id="UP000317839">
    <property type="component" value="Unassembled WGS sequence"/>
</dbReference>
<dbReference type="GO" id="GO:0000160">
    <property type="term" value="P:phosphorelay signal transduction system"/>
    <property type="evidence" value="ECO:0007669"/>
    <property type="project" value="InterPro"/>
</dbReference>
<evidence type="ECO:0000313" key="4">
    <source>
        <dbReference type="EMBL" id="TQV76945.1"/>
    </source>
</evidence>
<dbReference type="AlphaFoldDB" id="A0A545TIA0"/>
<dbReference type="RefSeq" id="WP_142888305.1">
    <property type="nucleotide sequence ID" value="NZ_VIKR01000001.1"/>
</dbReference>
<comment type="caution">
    <text evidence="4">The sequence shown here is derived from an EMBL/GenBank/DDBJ whole genome shotgun (WGS) entry which is preliminary data.</text>
</comment>
<dbReference type="SUPFAM" id="SSF52172">
    <property type="entry name" value="CheY-like"/>
    <property type="match status" value="1"/>
</dbReference>
<gene>
    <name evidence="4" type="ORF">FLL45_03055</name>
</gene>
<dbReference type="InterPro" id="IPR011006">
    <property type="entry name" value="CheY-like_superfamily"/>
</dbReference>
<accession>A0A545TIA0</accession>
<dbReference type="Gene3D" id="3.40.50.2300">
    <property type="match status" value="1"/>
</dbReference>
<evidence type="ECO:0000256" key="2">
    <source>
        <dbReference type="PROSITE-ProRule" id="PRU00169"/>
    </source>
</evidence>
<dbReference type="SMART" id="SM00448">
    <property type="entry name" value="REC"/>
    <property type="match status" value="1"/>
</dbReference>
<evidence type="ECO:0000259" key="3">
    <source>
        <dbReference type="PROSITE" id="PS50110"/>
    </source>
</evidence>
<dbReference type="PANTHER" id="PTHR44591">
    <property type="entry name" value="STRESS RESPONSE REGULATOR PROTEIN 1"/>
    <property type="match status" value="1"/>
</dbReference>